<dbReference type="EMBL" id="CVQI01033040">
    <property type="protein sequence ID" value="CRK42987.1"/>
    <property type="molecule type" value="Genomic_DNA"/>
</dbReference>
<name>A0A0G4LED2_VERLO</name>
<reference evidence="3 4" key="1">
    <citation type="submission" date="2015-05" db="EMBL/GenBank/DDBJ databases">
        <authorList>
            <person name="Fogelqvist Johan"/>
        </authorList>
    </citation>
    <scope>NUCLEOTIDE SEQUENCE [LARGE SCALE GENOMIC DNA]</scope>
    <source>
        <strain evidence="1">VL1</strain>
        <strain evidence="2">VL2</strain>
    </source>
</reference>
<evidence type="ECO:0000313" key="1">
    <source>
        <dbReference type="EMBL" id="CRK20392.1"/>
    </source>
</evidence>
<sequence>PRHAIQQS</sequence>
<keyword evidence="3" id="KW-1185">Reference proteome</keyword>
<dbReference type="EMBL" id="CVQH01011564">
    <property type="protein sequence ID" value="CRK20392.1"/>
    <property type="molecule type" value="Genomic_DNA"/>
</dbReference>
<protein>
    <submittedName>
        <fullName evidence="1">Uncharacterized protein</fullName>
    </submittedName>
</protein>
<dbReference type="Proteomes" id="UP000045706">
    <property type="component" value="Unassembled WGS sequence"/>
</dbReference>
<feature type="non-terminal residue" evidence="1">
    <location>
        <position position="8"/>
    </location>
</feature>
<accession>A0A0G4LED2</accession>
<evidence type="ECO:0000313" key="2">
    <source>
        <dbReference type="EMBL" id="CRK42987.1"/>
    </source>
</evidence>
<dbReference type="Proteomes" id="UP000044602">
    <property type="component" value="Unassembled WGS sequence"/>
</dbReference>
<organism evidence="1 3">
    <name type="scientific">Verticillium longisporum</name>
    <name type="common">Verticillium dahliae var. longisporum</name>
    <dbReference type="NCBI Taxonomy" id="100787"/>
    <lineage>
        <taxon>Eukaryota</taxon>
        <taxon>Fungi</taxon>
        <taxon>Dikarya</taxon>
        <taxon>Ascomycota</taxon>
        <taxon>Pezizomycotina</taxon>
        <taxon>Sordariomycetes</taxon>
        <taxon>Hypocreomycetidae</taxon>
        <taxon>Glomerellales</taxon>
        <taxon>Plectosphaerellaceae</taxon>
        <taxon>Verticillium</taxon>
    </lineage>
</organism>
<evidence type="ECO:0000313" key="4">
    <source>
        <dbReference type="Proteomes" id="UP000045706"/>
    </source>
</evidence>
<proteinExistence type="predicted"/>
<feature type="non-terminal residue" evidence="1">
    <location>
        <position position="1"/>
    </location>
</feature>
<evidence type="ECO:0000313" key="3">
    <source>
        <dbReference type="Proteomes" id="UP000044602"/>
    </source>
</evidence>
<gene>
    <name evidence="1" type="ORF">BN1708_020790</name>
    <name evidence="2" type="ORF">BN1723_016111</name>
</gene>